<gene>
    <name evidence="2" type="ORF">BJI69_00945</name>
</gene>
<feature type="signal peptide" evidence="1">
    <location>
        <begin position="1"/>
        <end position="23"/>
    </location>
</feature>
<evidence type="ECO:0008006" key="4">
    <source>
        <dbReference type="Google" id="ProtNLM"/>
    </source>
</evidence>
<protein>
    <recommendedName>
        <fullName evidence="4">EF-hand domain-containing protein</fullName>
    </recommendedName>
</protein>
<dbReference type="PROSITE" id="PS00018">
    <property type="entry name" value="EF_HAND_1"/>
    <property type="match status" value="1"/>
</dbReference>
<dbReference type="STRING" id="1440763.BJI69_00945"/>
<organism evidence="2 3">
    <name type="scientific">Luteibacter rhizovicinus DSM 16549</name>
    <dbReference type="NCBI Taxonomy" id="1440763"/>
    <lineage>
        <taxon>Bacteria</taxon>
        <taxon>Pseudomonadati</taxon>
        <taxon>Pseudomonadota</taxon>
        <taxon>Gammaproteobacteria</taxon>
        <taxon>Lysobacterales</taxon>
        <taxon>Rhodanobacteraceae</taxon>
        <taxon>Luteibacter</taxon>
    </lineage>
</organism>
<dbReference type="InterPro" id="IPR018247">
    <property type="entry name" value="EF_Hand_1_Ca_BS"/>
</dbReference>
<name>A0A1L3ENK8_9GAMM</name>
<keyword evidence="3" id="KW-1185">Reference proteome</keyword>
<evidence type="ECO:0000313" key="3">
    <source>
        <dbReference type="Proteomes" id="UP000182987"/>
    </source>
</evidence>
<dbReference type="AlphaFoldDB" id="A0A1L3ENK8"/>
<proteinExistence type="predicted"/>
<dbReference type="EMBL" id="CP017480">
    <property type="protein sequence ID" value="APG02610.1"/>
    <property type="molecule type" value="Genomic_DNA"/>
</dbReference>
<dbReference type="KEGG" id="lrz:BJI69_00945"/>
<feature type="chain" id="PRO_5009853155" description="EF-hand domain-containing protein" evidence="1">
    <location>
        <begin position="24"/>
        <end position="93"/>
    </location>
</feature>
<evidence type="ECO:0000313" key="2">
    <source>
        <dbReference type="EMBL" id="APG02610.1"/>
    </source>
</evidence>
<accession>A0A1L3ENK8</accession>
<reference evidence="3" key="1">
    <citation type="submission" date="2016-09" db="EMBL/GenBank/DDBJ databases">
        <authorList>
            <person name="Lysoe E."/>
        </authorList>
    </citation>
    <scope>NUCLEOTIDE SEQUENCE [LARGE SCALE GENOMIC DNA]</scope>
    <source>
        <strain evidence="3">LJ96T</strain>
    </source>
</reference>
<sequence>MKFSYSLASFALIAGLGIGTALAQDAAAPSDAPAFSDLSKDGKYITRKDIPADNERLKQLRMHIGDNDADHNGKIDEKEYNAYLSKDNPLNKK</sequence>
<evidence type="ECO:0000256" key="1">
    <source>
        <dbReference type="SAM" id="SignalP"/>
    </source>
</evidence>
<dbReference type="RefSeq" id="WP_046978477.1">
    <property type="nucleotide sequence ID" value="NZ_CP017480.1"/>
</dbReference>
<keyword evidence="1" id="KW-0732">Signal</keyword>
<dbReference type="OrthoDB" id="5956540at2"/>
<dbReference type="Proteomes" id="UP000182987">
    <property type="component" value="Chromosome"/>
</dbReference>